<dbReference type="RefSeq" id="WP_141345837.1">
    <property type="nucleotide sequence ID" value="NZ_BJLF01000010.1"/>
</dbReference>
<proteinExistence type="predicted"/>
<evidence type="ECO:0000313" key="2">
    <source>
        <dbReference type="Proteomes" id="UP000318717"/>
    </source>
</evidence>
<sequence>MDPITCRKIEWRGPFSWPDYEKENGLPALPLEKGVYLQAFEYSGGYLIYAAGLTRRYFHTRFKEHTRSYLNGEYNILDVPSATSGIRKEHWHGWEYARNNRDEFEELRSALTPKINYQLCNFRIFVANLGAEPRIHERIESSIMNVLYTQLPPVAELPDRGMFLSKRKPTEQAIILENSCHSILWGLPRHLEI</sequence>
<comment type="caution">
    <text evidence="1">The sequence shown here is derived from an EMBL/GenBank/DDBJ whole genome shotgun (WGS) entry which is preliminary data.</text>
</comment>
<protein>
    <recommendedName>
        <fullName evidence="3">GIY-YIG domain-containing protein</fullName>
    </recommendedName>
</protein>
<name>A0A4Y3HWA5_9VIBR</name>
<dbReference type="OrthoDB" id="1805834at2"/>
<evidence type="ECO:0000313" key="1">
    <source>
        <dbReference type="EMBL" id="GEA51463.1"/>
    </source>
</evidence>
<reference evidence="1 2" key="1">
    <citation type="submission" date="2019-06" db="EMBL/GenBank/DDBJ databases">
        <title>Whole genome shotgun sequence of Vibrio inusitatus NBRC 102082.</title>
        <authorList>
            <person name="Hosoyama A."/>
            <person name="Uohara A."/>
            <person name="Ohji S."/>
            <person name="Ichikawa N."/>
        </authorList>
    </citation>
    <scope>NUCLEOTIDE SEQUENCE [LARGE SCALE GENOMIC DNA]</scope>
    <source>
        <strain evidence="1 2">NBRC 102082</strain>
    </source>
</reference>
<evidence type="ECO:0008006" key="3">
    <source>
        <dbReference type="Google" id="ProtNLM"/>
    </source>
</evidence>
<organism evidence="1 2">
    <name type="scientific">Vibrio inusitatus NBRC 102082</name>
    <dbReference type="NCBI Taxonomy" id="1219070"/>
    <lineage>
        <taxon>Bacteria</taxon>
        <taxon>Pseudomonadati</taxon>
        <taxon>Pseudomonadota</taxon>
        <taxon>Gammaproteobacteria</taxon>
        <taxon>Vibrionales</taxon>
        <taxon>Vibrionaceae</taxon>
        <taxon>Vibrio</taxon>
    </lineage>
</organism>
<gene>
    <name evidence="1" type="ORF">VIN01S_22670</name>
</gene>
<dbReference type="AlphaFoldDB" id="A0A4Y3HWA5"/>
<accession>A0A4Y3HWA5</accession>
<dbReference type="EMBL" id="BJLF01000010">
    <property type="protein sequence ID" value="GEA51463.1"/>
    <property type="molecule type" value="Genomic_DNA"/>
</dbReference>
<keyword evidence="2" id="KW-1185">Reference proteome</keyword>
<dbReference type="Proteomes" id="UP000318717">
    <property type="component" value="Unassembled WGS sequence"/>
</dbReference>